<dbReference type="EMBL" id="CP016895">
    <property type="protein sequence ID" value="AOA59719.1"/>
    <property type="molecule type" value="Genomic_DNA"/>
</dbReference>
<reference evidence="3 4" key="1">
    <citation type="submission" date="2016-08" db="EMBL/GenBank/DDBJ databases">
        <authorList>
            <person name="Seilhamer J.J."/>
        </authorList>
    </citation>
    <scope>NUCLEOTIDE SEQUENCE [LARGE SCALE GENOMIC DNA]</scope>
    <source>
        <strain evidence="3 4">BRTC-1</strain>
    </source>
</reference>
<dbReference type="GO" id="GO:0009289">
    <property type="term" value="C:pilus"/>
    <property type="evidence" value="ECO:0007669"/>
    <property type="project" value="InterPro"/>
</dbReference>
<feature type="chain" id="PRO_5008540010" evidence="1">
    <location>
        <begin position="23"/>
        <end position="423"/>
    </location>
</feature>
<sequence length="423" mass="45849">MKTLIGCSMLLCGAVYSTQSFALCHSTGALDNSQSNNIPIRFGSIYLSSTYLQPVGSLIDRVVVPATDYTAANVTPNTVLWICDKSDLKDLLFLVATNADDGAGGQDEVGLTDGLAQVYATYFQNVGLKLSMQGISLSRRYQGIAVSQFLELDSGKIHIRLMDIPPLIAEIYRVSTLKQSLSLCPNNQQILQGPYLCQQANAYIQLRGPGLLSDELGEDAALQHRFLAVNNGLSYGMQMHNVLHQEASCVVRHATPVIVFAPISRDALEANHSVAANFQVSIECADFVDSGVAPLQTAVGIQVSYAAYQTAQRLGLVNAQNGVLALLSDQYDDAHMAQGVGIFLRQQHRQQDMFFVGHPAAVGGGEDAGWYPVLDGAQQQDSVQQGYRYYVQNYTARLQKLPLATPVRPGKVSATAYILVKVQ</sequence>
<keyword evidence="4" id="KW-1185">Reference proteome</keyword>
<protein>
    <submittedName>
        <fullName evidence="3">Adhesin</fullName>
    </submittedName>
</protein>
<dbReference type="PIRSF" id="PIRSF029766">
    <property type="entry name" value="UCP029766"/>
    <property type="match status" value="1"/>
</dbReference>
<organism evidence="3 4">
    <name type="scientific">Acinetobacter larvae</name>
    <dbReference type="NCBI Taxonomy" id="1789224"/>
    <lineage>
        <taxon>Bacteria</taxon>
        <taxon>Pseudomonadati</taxon>
        <taxon>Pseudomonadota</taxon>
        <taxon>Gammaproteobacteria</taxon>
        <taxon>Moraxellales</taxon>
        <taxon>Moraxellaceae</taxon>
        <taxon>Acinetobacter</taxon>
    </lineage>
</organism>
<gene>
    <name evidence="3" type="ORF">BFG52_16105</name>
</gene>
<feature type="signal peptide" evidence="1">
    <location>
        <begin position="1"/>
        <end position="22"/>
    </location>
</feature>
<dbReference type="STRING" id="1789224.BFG52_16105"/>
<dbReference type="InterPro" id="IPR000259">
    <property type="entry name" value="Adhesion_dom_fimbrial"/>
</dbReference>
<proteinExistence type="predicted"/>
<dbReference type="InterPro" id="IPR008966">
    <property type="entry name" value="Adhesion_dom_sf"/>
</dbReference>
<evidence type="ECO:0000313" key="4">
    <source>
        <dbReference type="Proteomes" id="UP000093391"/>
    </source>
</evidence>
<dbReference type="Proteomes" id="UP000093391">
    <property type="component" value="Chromosome"/>
</dbReference>
<dbReference type="SUPFAM" id="SSF49401">
    <property type="entry name" value="Bacterial adhesins"/>
    <property type="match status" value="1"/>
</dbReference>
<name>A0A1B2M3F9_9GAMM</name>
<evidence type="ECO:0000313" key="3">
    <source>
        <dbReference type="EMBL" id="AOA59719.1"/>
    </source>
</evidence>
<dbReference type="InterPro" id="IPR011228">
    <property type="entry name" value="UCP029766"/>
</dbReference>
<dbReference type="GO" id="GO:0007155">
    <property type="term" value="P:cell adhesion"/>
    <property type="evidence" value="ECO:0007669"/>
    <property type="project" value="InterPro"/>
</dbReference>
<dbReference type="Pfam" id="PF00419">
    <property type="entry name" value="Fimbrial"/>
    <property type="match status" value="1"/>
</dbReference>
<dbReference type="AlphaFoldDB" id="A0A1B2M3F9"/>
<evidence type="ECO:0000259" key="2">
    <source>
        <dbReference type="Pfam" id="PF00419"/>
    </source>
</evidence>
<accession>A0A1B2M3F9</accession>
<keyword evidence="1" id="KW-0732">Signal</keyword>
<dbReference type="KEGG" id="ala:BFG52_16105"/>
<feature type="domain" description="Fimbrial-type adhesion" evidence="2">
    <location>
        <begin position="244"/>
        <end position="423"/>
    </location>
</feature>
<evidence type="ECO:0000256" key="1">
    <source>
        <dbReference type="SAM" id="SignalP"/>
    </source>
</evidence>